<sequence>MSGAQPMQVDVIDLDADTESVSSSVMVIDDPTMAMDQQLRTEDVTRFPIKQQILSLLEELGVKSRNDRPTYIPEDTFDLAFGSAFASSSSTSVTTLQGLSGLLGIPGLTESFIKHFRPILLDLVARWLSSISTQTTSEEWERKLFVLAELSQHVPEAWPVIHAFLEKSPFLEQSPLAFCPEDDSIAALDAERLHLILLSYFRILNADPQIGQRNYWKHNSLKRLYLAHPDNGVKVMAIAVFCLQMEVAELGRRNMEEEFLGEVGGVDANMAYGWRLSAIEEGLSIQAPDEPQQARKLEMWHTDAWVIRTMEYRREQRIAAFSNDLQYSSEKTLSENDFCQHVAVAGDSILFRHQAGGETFDTVIHVETAATRASLTQIARSLSLGLPILITSPQSAGKTHIVNYLSTLMYSSTPLNSRVLTISLADTSIDAKALLGSYVSSPMNPGTFTWTEGALTKAVRGGRWVILEDIDKAGQEVLSLFSRLADSMSLPKHVGSRAQLDIPGRQGVEAGDGFALIAMRTVTTIAERLMTPAIFLGHNYFKETVLASPTDEDLQSILDFKYPRLSGPAAQVLVKAYHNLKDIERATGKVMPGSGAARTYGLRDLEKWCTRVENMLPKGTDTAMHMEGEHLRFSNPVVQDEVFLEALDVFLAAAPSSMYDKARGRRDVIAEVLSESLGLSAERREHLLNQRRPSLEVSGDARARQSSTVRIGRTSLNGLAPRPGAVLATSRPYALTKPSAILLERIAVSIVSAEPVLLVGETGTGKTTAVQYMATTLNRPLTAINLSTQTESSDLLGGFKPVDAAVTARQVYAKWLDLFRQTFSRKKNEKLEQVVRKSMSQRKWDQLVKVWLGTVPVAKQKLEERLQSRAPNEDVTTRTAGEIPQGDVPRKRRKLADDELPTEELERQLAGWISLDHDIQRFNMQHVKSTSRLVFSFVEGPLVQALRNGEWILLDEINLASSETLEALSTILESSTSSVVLTERGDLEPVERHPDFRLFACMNPATDVGKKDLPPGLRARFTEIYAPPPDDDEDALRGIVKQYLGDAVAGDRSAIADVAEFYSGIKALARHKEIVDGTNTPPHFSMRTLARALTFAVEVSPSFGIRRGLWEGLLMTFTMSLDAASYDIARRLCADKVLRGMRNVGARFGGQPAVPDVSRPDDFVLFGDYWLEKGPEPVVIDEKYIKTPSVANKLADLARIIMTRKLPVLIQGPTSSGKTSAVEFLAKQTGHRFVRINNHEHTDIQEYLGTYASDPVTGNLVFREGVLVTAVRNGYWLVLDELNLAPTDVLEALNRLLDDNRELVLPETGEVVRPHPHFMLFATQNPPGLYAGRKVLSRAFRNRFLEVHFEDVPQEELQEILHRRSDIAPTYARLIVEVFRELQHRRQATRVFESRQSFATLRDLFRWAGRDAISHQQLAENGYLLLAERARKEEDRLVVKEVLEKKIKAKIDENALLQVTLDDSSAYSKLGLPLPDHLETNIVWTKAMQRLFTLVAAAAANDEPILLVGETGSGKTSVCEVIASLLQRQLISVSCHQNMETADLLGSQRPVRNRGVKLALIAERIEDLCQTLQIPCPAGDFASVDGLLAVLTTLAQDARVEAAKPQIDDLRISVQQASALFEWSDGPLVHAMQEGSVLLLDELSLADDSVLERLNSVLEPAKVLVLAEKGGASDLDCTIVGHAGFQVIATMNPGGDFGKKELSPALRNRFTEIWVPAVTDRDDLEQIIDRSFRSERLKSCTPRILDFLQWFSDHVVDQSQTGIGLRDILAWVAFSNACADGLQMSTADVFIHAAKLVIVDGLETLPSVSALGRERLADLRQRCLRQLNSLAHALPVEKPDILLNGTSPEVSISASKFSIGPFSISRGSVSNRDIQPFAMEAPTTMENLLRVVRACQLPKSILLEGSPGVGKTSLVQALADSCDRLLCRINLSDQTDLIDLFGSDLPVSGGAAGEFAWQDAAFLTAMQNGDWVLLDEMNLASQAVLEGLNAVLDHRGSVYVPELDRTFVKHPDFKLFAAQNPVQQGGGRKGLPKSFLNRFTKVYVQEHTPEDLVFICHRIFPQLDEGLLKKVIQLNEGLYHATMIQRQFGQEGGPWEFNLRDIIRLFRLYLTPNGFEGDEGLSGFLRMVYVNRFRTEQDQRLVCNMINRLFSVNIDQSQQPWMYITKAFFQVGFSVLSRSTSTGSSSVRQLRSKHHQQYQSLLKCISAGWLAILVGPTGIGKRSAVRSIASLSGTKLYEYSMHPGVDTMEMLGTFEQSDSDRQLISVAQDLLDILTPRELDARALNDDLQDISKSLKAYVSCPESKERVSVIRSARKVCDSLAALGHSQERIQGIQTMLESASATSTPSFEWIDGPLVAAIKQGHWFCINDANLCSPSVLDRLNSLCEMNGTLALSEKGSNSGETEILRPHENFRLFLSYDSLKGELSRAMRNRGIEIAFSRSPDTDDIHKAGSLRSTFLQQSSAEAYSILQAPEIGTFDRESSQSPNPAVLARIVTVHPLDNVRLIHRAMETGPAELAQAWNSFIQSLDSASLMEIAENNHSRLVLHRHLSENTSSLLPLDLGLNTQFLGLVPARALTKLVQLIAQITHVQAEGNGRRTPVLADATQHSRIDFKSLSHLAALSDRVSSLGLACLKIYNAAQAVEDKSSIVVDVGCLVGILREMVGLLKAQDFQHAAVKIYIQLLQSLFAGRQDVALSDAMAELKTFVEPTTGLEQAVIWKALLLADNATVEYQVGQLMGSLMHTDASSVSTAGILQIAALIKARKLHAAAADAEFTKLREALGKAVEPADFEIRLGRSMLTQLVSYCQTYMEAVSPYHPQGIRVCVKRNTSAFFISAADSRNHTGYLKGLWVEVGEGIRKEVRDWLVQPGHLRESLDLSAVIGTSINSNAQVGELDRYTISRRLTSQALVWKIENDKSSNLQALSKLGLRTLHMITQIVNSRVDFQPETLDGDLENITDSLAFMNSPSLYDATQKTNPTLMRHLKRIQDIFQQSSSSKVHVTGRLWVVLGQAVIELFVPDVPLDPTVEEDCEQRIYMTQRNQLQSELESYSVAESHITSNSTTRIIENIQLDLKTNAEKLVLSRKWDHEARNEKLSAFYQEVHRFLRSILQHEKIDRLVQTLSQTDKTRDSALAEEENFQAASHAFVKRLEEAYDILHDLVQPLCTAVQCIRLGLRLIAKEAIRQQAARDAQHQVVLVGLLTSFPSVSALEGLAADRQDRPPSRDTASELLLQLRSINMLSNAGHPVATIALNLDILYSRISALWRIDQESLKREEQITESLYRQKTTQEEVESDDAIEARELAQLFPVYDDDQEPPHNPQISNKKTGFVRDDDVTGVYRSHLSLFRLSKTTTEERAWNVGRKATIDKLLVEHRLAFDSDLDNTSRAYQLLALDEENQEGTTSQADLQYNFYTSPNRQEIAHSLHLMRRLRTRLTVILEEWPDQIRLQHIIDRCDFIQSMKATSPVARMLSAMEQLLEVVQDWEQYANRDNSLAIFRDEIIALIITWRKMELSAWNRLLDQEVYLYDTENAIWWFRLYELIILGTESIVTSYEGSERDDKLQSHIKSSLPLLTEYISATSCGHFVSRLRLLGSFADMIEATKMTANDVIDSWQTVVHVLRNVEASYGQYMENVQQSITSQRTPLEKSVRDFIRLASWKDVNVNAMQASARKSHAQLYKTVRKFREILRQPVSPFLTAILAPLPNTQLPTATDSERISSPAYAITNRPEDLVAPSFLSDSKRTIQRFQKIMVSDEQLDHDGTYELEEIATDIIETTEALAKETPAHLTKENTKNVKNLQTRKRKAFSDLLKELRRLGFSAKVRADQMAKQTDATYILKLTPIVANEGLESTAREVLSRVEQYHHRLDFALPAMRHALTDHSADVITHDLQRAHGFAESVFAEALESRKNLISAAYASAQLRDVAARLTELAADGIAYTHRDLLTNLRLIERQVLDLSEAGVEGARVIRALCTLKATGDEQYESIALDISNSLSNLQPFLDMLRKTVQITQKCGIMLLSLNEMRQLEELSRTLSGQCEAMEATSSRIVALAFVTKPLADMASKAKSIIDTLPFSLVSAGDSDLWAASDKLIEKTLIVAQSFGKDPLEKDLDTQVPVCAASQKMLSNQFASLRYADIRDRVAAFTNTLTSVAIDSGHAQSQCISAIQSLLPYLNGYNSKLERHLATHAAWSKALYKLDYVLVRTFTALSLKGFCKPQEADDQKGSGQEGQMEMDGTGLGSGSGEQNVSNEIEDESQVEGLRGEKEEEEDQPKDRNGDNDAVEMQDDFEGALEDAEDDEKDENQQEEEEDGEEEKQDMDEHVGDVGEDAVDDQFWGDEDQENQEDGNEDKLDKDQNQQQGESEMAAKEQEEKSSKDKKQSDQQNEETPPEQEMEQQENDADGDQQEQGEDEELPEEGAGAALDSTMPEVETLDLPEEMDLDDANGSDQLEDFDDDGMDDGDDAELEGEDAPTNEAENEDDGDAAEQEGDHAEAGDDQAAEDAQSLLPQEPNDEGNSGDTEAQNGVGAQGGLDNSDSKMDQDQPENEGEEQDPEAADDAQEGKGAKSNARQDAGASDESEMKPTSDGQGPADENAGAPDNSRSKGDLQKDVHRLINEILERSGDRQPQDQDAERDLKQVEHIQDDEKEDMQALGASHEEQQARLADLAIVDDEQPPANDMETMGGNEDVQDLPPQAKGAPPPKQENDTDVDADDHKALTQAQISGRQEQHERDLDLDADMDGAEDDHAEDGKPKSAEDAPDSKDLELSMKKWIDSGRSGITGEEIWREYSALTSDLSYHLCEQLRLILQPTLATRLQGDYRTGKRLNMRKIIPYIASEYTKDKIWLRRTKPSRREYQVLLSLDDSRSMADSHSVHLAYQTLALVSQALTKLEVGQVGIARFGEEVEMLHEFSDTAFSAADGAKVMNSFTFGQHKTDVAKLVSDSLDVLARARQSSVSSSSADLWQLEIIISDGVCQDHEKLRRLLRRAMEDRVMVVFLVVDSLAQSTPAVPGAAPASRTSILNMQSAAYKEINGAMQLEMTRYLDTFPFEYFVVLRDVEALPEVLSETLRQWIARVAMSQE</sequence>
<reference evidence="1" key="1">
    <citation type="submission" date="2023-04" db="EMBL/GenBank/DDBJ databases">
        <title>Draft Genome sequencing of Naganishia species isolated from polar environments using Oxford Nanopore Technology.</title>
        <authorList>
            <person name="Leo P."/>
            <person name="Venkateswaran K."/>
        </authorList>
    </citation>
    <scope>NUCLEOTIDE SEQUENCE</scope>
    <source>
        <strain evidence="1">DBVPG 5303</strain>
    </source>
</reference>
<accession>A0ACC2X0M2</accession>
<protein>
    <submittedName>
        <fullName evidence="1">Uncharacterized protein</fullName>
    </submittedName>
</protein>
<evidence type="ECO:0000313" key="1">
    <source>
        <dbReference type="EMBL" id="KAJ9116817.1"/>
    </source>
</evidence>
<keyword evidence="2" id="KW-1185">Reference proteome</keyword>
<comment type="caution">
    <text evidence="1">The sequence shown here is derived from an EMBL/GenBank/DDBJ whole genome shotgun (WGS) entry which is preliminary data.</text>
</comment>
<organism evidence="1 2">
    <name type="scientific">Naganishia onofrii</name>
    <dbReference type="NCBI Taxonomy" id="1851511"/>
    <lineage>
        <taxon>Eukaryota</taxon>
        <taxon>Fungi</taxon>
        <taxon>Dikarya</taxon>
        <taxon>Basidiomycota</taxon>
        <taxon>Agaricomycotina</taxon>
        <taxon>Tremellomycetes</taxon>
        <taxon>Filobasidiales</taxon>
        <taxon>Filobasidiaceae</taxon>
        <taxon>Naganishia</taxon>
    </lineage>
</organism>
<evidence type="ECO:0000313" key="2">
    <source>
        <dbReference type="Proteomes" id="UP001234202"/>
    </source>
</evidence>
<proteinExistence type="predicted"/>
<name>A0ACC2X0M2_9TREE</name>
<gene>
    <name evidence="1" type="ORF">QFC24_006622</name>
</gene>
<dbReference type="Proteomes" id="UP001234202">
    <property type="component" value="Unassembled WGS sequence"/>
</dbReference>
<dbReference type="EMBL" id="JASBWV010000034">
    <property type="protein sequence ID" value="KAJ9116817.1"/>
    <property type="molecule type" value="Genomic_DNA"/>
</dbReference>